<keyword evidence="8" id="KW-0378">Hydrolase</keyword>
<evidence type="ECO:0000256" key="5">
    <source>
        <dbReference type="ARBA" id="ARBA00023204"/>
    </source>
</evidence>
<dbReference type="GO" id="GO:0006310">
    <property type="term" value="P:DNA recombination"/>
    <property type="evidence" value="ECO:0007669"/>
    <property type="project" value="UniProtKB-UniRule"/>
</dbReference>
<dbReference type="STRING" id="1116472.MGMO_52c00350"/>
<dbReference type="Pfam" id="PF14520">
    <property type="entry name" value="HHH_5"/>
    <property type="match status" value="1"/>
</dbReference>
<dbReference type="HAMAP" id="MF_00031">
    <property type="entry name" value="DNA_HJ_migration_RuvA"/>
    <property type="match status" value="1"/>
</dbReference>
<feature type="region of interest" description="Domain I" evidence="6">
    <location>
        <begin position="10"/>
        <end position="73"/>
    </location>
</feature>
<dbReference type="GO" id="GO:0005737">
    <property type="term" value="C:cytoplasm"/>
    <property type="evidence" value="ECO:0007669"/>
    <property type="project" value="UniProtKB-SubCell"/>
</dbReference>
<dbReference type="Gene3D" id="1.10.150.20">
    <property type="entry name" value="5' to 3' exonuclease, C-terminal subdomain"/>
    <property type="match status" value="1"/>
</dbReference>
<evidence type="ECO:0000256" key="6">
    <source>
        <dbReference type="HAMAP-Rule" id="MF_00031"/>
    </source>
</evidence>
<comment type="domain">
    <text evidence="6">Has three domains with a flexible linker between the domains II and III and assumes an 'L' shape. Domain III is highly mobile and contacts RuvB.</text>
</comment>
<dbReference type="EMBL" id="AYLO01000050">
    <property type="protein sequence ID" value="ESS72680.1"/>
    <property type="molecule type" value="Genomic_DNA"/>
</dbReference>
<dbReference type="Pfam" id="PF01330">
    <property type="entry name" value="RuvA_N"/>
    <property type="match status" value="1"/>
</dbReference>
<keyword evidence="9" id="KW-1185">Reference proteome</keyword>
<comment type="similarity">
    <text evidence="6">Belongs to the RuvA family.</text>
</comment>
<evidence type="ECO:0000259" key="7">
    <source>
        <dbReference type="SMART" id="SM00278"/>
    </source>
</evidence>
<evidence type="ECO:0000313" key="8">
    <source>
        <dbReference type="EMBL" id="ESS72680.1"/>
    </source>
</evidence>
<dbReference type="SMART" id="SM00278">
    <property type="entry name" value="HhH1"/>
    <property type="match status" value="2"/>
</dbReference>
<evidence type="ECO:0000313" key="9">
    <source>
        <dbReference type="Proteomes" id="UP000017842"/>
    </source>
</evidence>
<dbReference type="Pfam" id="PF07499">
    <property type="entry name" value="RuvA_C"/>
    <property type="match status" value="1"/>
</dbReference>
<evidence type="ECO:0000256" key="1">
    <source>
        <dbReference type="ARBA" id="ARBA00022490"/>
    </source>
</evidence>
<accession>V5BHA0</accession>
<name>V5BHA0_9GAMM</name>
<comment type="subunit">
    <text evidence="6">Homotetramer. Forms an RuvA(8)-RuvB(12)-Holliday junction (HJ) complex. HJ DNA is sandwiched between 2 RuvA tetramers; dsDNA enters through RuvA and exits via RuvB. An RuvB hexamer assembles on each DNA strand where it exits the tetramer. Each RuvB hexamer is contacted by two RuvA subunits (via domain III) on 2 adjacent RuvB subunits; this complex drives branch migration. In the full resolvosome a probable DNA-RuvA(4)-RuvB(12)-RuvC(2) complex forms which resolves the HJ.</text>
</comment>
<evidence type="ECO:0000256" key="2">
    <source>
        <dbReference type="ARBA" id="ARBA00022763"/>
    </source>
</evidence>
<sequence length="211" mass="23100">MESPKFSNLMIGFLRGKLIHKAPPLLLLDVQGVGYEVEAPMTTFYNLPAIGTEILLHTHLVVREDAHILFGFSTEADRTMFRTLIKVNGVGPKLALTILSGQTAEEFHRCIYNNDTQSLVRLPGVGKKTAERLVIEMRDRLPDLGDSSVGNHELVSSTMSLSISNPKQEAISALCSLGYKPLDAGKMVQNIAVEGKTCEEIIRLALQGAVK</sequence>
<keyword evidence="1 6" id="KW-0963">Cytoplasm</keyword>
<keyword evidence="8" id="KW-0067">ATP-binding</keyword>
<dbReference type="PATRIC" id="fig|1116472.3.peg.1536"/>
<dbReference type="GO" id="GO:0016787">
    <property type="term" value="F:hydrolase activity"/>
    <property type="evidence" value="ECO:0007669"/>
    <property type="project" value="UniProtKB-KW"/>
</dbReference>
<dbReference type="InterPro" id="IPR010994">
    <property type="entry name" value="RuvA_2-like"/>
</dbReference>
<dbReference type="SUPFAM" id="SSF50249">
    <property type="entry name" value="Nucleic acid-binding proteins"/>
    <property type="match status" value="1"/>
</dbReference>
<dbReference type="GO" id="GO:0005524">
    <property type="term" value="F:ATP binding"/>
    <property type="evidence" value="ECO:0007669"/>
    <property type="project" value="InterPro"/>
</dbReference>
<comment type="subcellular location">
    <subcellularLocation>
        <location evidence="6">Cytoplasm</location>
    </subcellularLocation>
</comment>
<dbReference type="SUPFAM" id="SSF47781">
    <property type="entry name" value="RuvA domain 2-like"/>
    <property type="match status" value="1"/>
</dbReference>
<reference evidence="8 9" key="1">
    <citation type="journal article" date="2013" name="Genome Announc.">
        <title>Draft Genome Sequence of the Methanotrophic Gammaproteobacterium Methyloglobulus morosus DSM 22980 Strain KoM1.</title>
        <authorList>
            <person name="Poehlein A."/>
            <person name="Deutzmann J.S."/>
            <person name="Daniel R."/>
            <person name="Simeonova D.D."/>
        </authorList>
    </citation>
    <scope>NUCLEOTIDE SEQUENCE [LARGE SCALE GENOMIC DNA]</scope>
    <source>
        <strain evidence="8 9">KoM1</strain>
    </source>
</reference>
<keyword evidence="4 6" id="KW-0233">DNA recombination</keyword>
<dbReference type="InterPro" id="IPR011114">
    <property type="entry name" value="RuvA_C"/>
</dbReference>
<feature type="region of interest" description="Domain III" evidence="6">
    <location>
        <begin position="164"/>
        <end position="211"/>
    </location>
</feature>
<dbReference type="Proteomes" id="UP000017842">
    <property type="component" value="Unassembled WGS sequence"/>
</dbReference>
<evidence type="ECO:0000256" key="3">
    <source>
        <dbReference type="ARBA" id="ARBA00023125"/>
    </source>
</evidence>
<dbReference type="SUPFAM" id="SSF46929">
    <property type="entry name" value="DNA helicase RuvA subunit, C-terminal domain"/>
    <property type="match status" value="1"/>
</dbReference>
<comment type="function">
    <text evidence="6">The RuvA-RuvB-RuvC complex processes Holliday junction (HJ) DNA during genetic recombination and DNA repair, while the RuvA-RuvB complex plays an important role in the rescue of blocked DNA replication forks via replication fork reversal (RFR). RuvA specifically binds to HJ cruciform DNA, conferring on it an open structure. The RuvB hexamer acts as an ATP-dependent pump, pulling dsDNA into and through the RuvAB complex. HJ branch migration allows RuvC to scan DNA until it finds its consensus sequence, where it cleaves and resolves the cruciform DNA.</text>
</comment>
<keyword evidence="3 6" id="KW-0238">DNA-binding</keyword>
<dbReference type="CDD" id="cd14332">
    <property type="entry name" value="UBA_RuvA_C"/>
    <property type="match status" value="1"/>
</dbReference>
<dbReference type="Gene3D" id="2.40.50.140">
    <property type="entry name" value="Nucleic acid-binding proteins"/>
    <property type="match status" value="1"/>
</dbReference>
<keyword evidence="5 6" id="KW-0234">DNA repair</keyword>
<keyword evidence="8" id="KW-0347">Helicase</keyword>
<evidence type="ECO:0000256" key="4">
    <source>
        <dbReference type="ARBA" id="ARBA00023172"/>
    </source>
</evidence>
<gene>
    <name evidence="6 8" type="primary">ruvA</name>
    <name evidence="8" type="ORF">MGMO_52c00350</name>
</gene>
<dbReference type="InterPro" id="IPR036267">
    <property type="entry name" value="RuvA_C_sf"/>
</dbReference>
<dbReference type="AlphaFoldDB" id="V5BHA0"/>
<organism evidence="8 9">
    <name type="scientific">Methyloglobulus morosus KoM1</name>
    <dbReference type="NCBI Taxonomy" id="1116472"/>
    <lineage>
        <taxon>Bacteria</taxon>
        <taxon>Pseudomonadati</taxon>
        <taxon>Pseudomonadota</taxon>
        <taxon>Gammaproteobacteria</taxon>
        <taxon>Methylococcales</taxon>
        <taxon>Methylococcaceae</taxon>
        <taxon>Methyloglobulus</taxon>
    </lineage>
</organism>
<dbReference type="InterPro" id="IPR013849">
    <property type="entry name" value="DNA_helicase_Holl-junc_RuvA_I"/>
</dbReference>
<feature type="domain" description="Helix-hairpin-helix DNA-binding motif class 1" evidence="7">
    <location>
        <begin position="82"/>
        <end position="101"/>
    </location>
</feature>
<feature type="domain" description="Helix-hairpin-helix DNA-binding motif class 1" evidence="7">
    <location>
        <begin position="117"/>
        <end position="136"/>
    </location>
</feature>
<dbReference type="InterPro" id="IPR003583">
    <property type="entry name" value="Hlx-hairpin-Hlx_DNA-bd_motif"/>
</dbReference>
<dbReference type="GO" id="GO:0006281">
    <property type="term" value="P:DNA repair"/>
    <property type="evidence" value="ECO:0007669"/>
    <property type="project" value="UniProtKB-UniRule"/>
</dbReference>
<comment type="caution">
    <text evidence="6">Lacks conserved residue(s) required for the propagation of feature annotation.</text>
</comment>
<keyword evidence="2 6" id="KW-0227">DNA damage</keyword>
<dbReference type="GO" id="GO:0009378">
    <property type="term" value="F:four-way junction helicase activity"/>
    <property type="evidence" value="ECO:0007669"/>
    <property type="project" value="InterPro"/>
</dbReference>
<dbReference type="InterPro" id="IPR000085">
    <property type="entry name" value="RuvA"/>
</dbReference>
<dbReference type="GO" id="GO:0009379">
    <property type="term" value="C:Holliday junction helicase complex"/>
    <property type="evidence" value="ECO:0007669"/>
    <property type="project" value="InterPro"/>
</dbReference>
<dbReference type="GO" id="GO:0000400">
    <property type="term" value="F:four-way junction DNA binding"/>
    <property type="evidence" value="ECO:0007669"/>
    <property type="project" value="UniProtKB-UniRule"/>
</dbReference>
<comment type="caution">
    <text evidence="8">The sequence shown here is derived from an EMBL/GenBank/DDBJ whole genome shotgun (WGS) entry which is preliminary data.</text>
</comment>
<dbReference type="eggNOG" id="COG0632">
    <property type="taxonomic scope" value="Bacteria"/>
</dbReference>
<dbReference type="NCBIfam" id="TIGR00084">
    <property type="entry name" value="ruvA"/>
    <property type="match status" value="1"/>
</dbReference>
<proteinExistence type="inferred from homology"/>
<protein>
    <recommendedName>
        <fullName evidence="6">Holliday junction branch migration complex subunit RuvA</fullName>
    </recommendedName>
</protein>
<keyword evidence="8" id="KW-0547">Nucleotide-binding</keyword>
<dbReference type="GO" id="GO:0048476">
    <property type="term" value="C:Holliday junction resolvase complex"/>
    <property type="evidence" value="ECO:0007669"/>
    <property type="project" value="UniProtKB-UniRule"/>
</dbReference>
<dbReference type="InterPro" id="IPR012340">
    <property type="entry name" value="NA-bd_OB-fold"/>
</dbReference>
<dbReference type="Gene3D" id="1.10.8.10">
    <property type="entry name" value="DNA helicase RuvA subunit, C-terminal domain"/>
    <property type="match status" value="1"/>
</dbReference>